<organism evidence="10 11">
    <name type="scientific">Candidatus Lambdaproteobacteria bacterium RIFOXYD2_FULL_56_26</name>
    <dbReference type="NCBI Taxonomy" id="1817773"/>
    <lineage>
        <taxon>Bacteria</taxon>
        <taxon>Pseudomonadati</taxon>
        <taxon>Pseudomonadota</taxon>
        <taxon>Candidatus Lambdaproteobacteria</taxon>
    </lineage>
</organism>
<name>A0A1F6H450_9PROT</name>
<dbReference type="GO" id="GO:0015420">
    <property type="term" value="F:ABC-type vitamin B12 transporter activity"/>
    <property type="evidence" value="ECO:0007669"/>
    <property type="project" value="UniProtKB-UniRule"/>
</dbReference>
<dbReference type="PROSITE" id="PS51274">
    <property type="entry name" value="GATASE_COBBQ"/>
    <property type="match status" value="1"/>
</dbReference>
<evidence type="ECO:0000256" key="5">
    <source>
        <dbReference type="ARBA" id="ARBA00022962"/>
    </source>
</evidence>
<dbReference type="Gene3D" id="3.40.50.880">
    <property type="match status" value="1"/>
</dbReference>
<dbReference type="GO" id="GO:0003824">
    <property type="term" value="F:catalytic activity"/>
    <property type="evidence" value="ECO:0007669"/>
    <property type="project" value="InterPro"/>
</dbReference>
<feature type="active site" evidence="7">
    <location>
        <position position="419"/>
    </location>
</feature>
<reference evidence="10 11" key="1">
    <citation type="journal article" date="2016" name="Nat. Commun.">
        <title>Thousands of microbial genomes shed light on interconnected biogeochemical processes in an aquifer system.</title>
        <authorList>
            <person name="Anantharaman K."/>
            <person name="Brown C.T."/>
            <person name="Hug L.A."/>
            <person name="Sharon I."/>
            <person name="Castelle C.J."/>
            <person name="Probst A.J."/>
            <person name="Thomas B.C."/>
            <person name="Singh A."/>
            <person name="Wilkins M.J."/>
            <person name="Karaoz U."/>
            <person name="Brodie E.L."/>
            <person name="Williams K.H."/>
            <person name="Hubbard S.S."/>
            <person name="Banfield J.F."/>
        </authorList>
    </citation>
    <scope>NUCLEOTIDE SEQUENCE [LARGE SCALE GENOMIC DNA]</scope>
</reference>
<evidence type="ECO:0000256" key="7">
    <source>
        <dbReference type="HAMAP-Rule" id="MF_00028"/>
    </source>
</evidence>
<dbReference type="CDD" id="cd01750">
    <property type="entry name" value="GATase1_CobQ"/>
    <property type="match status" value="1"/>
</dbReference>
<evidence type="ECO:0000256" key="1">
    <source>
        <dbReference type="ARBA" id="ARBA00004953"/>
    </source>
</evidence>
<dbReference type="NCBIfam" id="NF001989">
    <property type="entry name" value="PRK00784.1"/>
    <property type="match status" value="1"/>
</dbReference>
<keyword evidence="5 7" id="KW-0315">Glutamine amidotransferase</keyword>
<proteinExistence type="inferred from homology"/>
<evidence type="ECO:0000259" key="8">
    <source>
        <dbReference type="Pfam" id="PF01656"/>
    </source>
</evidence>
<dbReference type="HAMAP" id="MF_00028">
    <property type="entry name" value="CobQ"/>
    <property type="match status" value="1"/>
</dbReference>
<dbReference type="Pfam" id="PF01656">
    <property type="entry name" value="CbiA"/>
    <property type="match status" value="1"/>
</dbReference>
<dbReference type="InterPro" id="IPR002586">
    <property type="entry name" value="CobQ/CobB/MinD/ParA_Nub-bd_dom"/>
</dbReference>
<feature type="domain" description="CobB/CobQ-like glutamine amidotransferase" evidence="9">
    <location>
        <begin position="248"/>
        <end position="426"/>
    </location>
</feature>
<comment type="similarity">
    <text evidence="2 7">Belongs to the CobB/CobQ family. CobQ subfamily.</text>
</comment>
<evidence type="ECO:0000313" key="11">
    <source>
        <dbReference type="Proteomes" id="UP000177583"/>
    </source>
</evidence>
<dbReference type="AlphaFoldDB" id="A0A1F6H450"/>
<comment type="caution">
    <text evidence="10">The sequence shown here is derived from an EMBL/GenBank/DDBJ whole genome shotgun (WGS) entry which is preliminary data.</text>
</comment>
<dbReference type="SUPFAM" id="SSF52540">
    <property type="entry name" value="P-loop containing nucleoside triphosphate hydrolases"/>
    <property type="match status" value="1"/>
</dbReference>
<evidence type="ECO:0000256" key="2">
    <source>
        <dbReference type="ARBA" id="ARBA00006205"/>
    </source>
</evidence>
<feature type="active site" description="Nucleophile" evidence="7">
    <location>
        <position position="326"/>
    </location>
</feature>
<sequence length="472" mass="51980">MLGTGSEVGKSLVCTALLRLLRHRGILAAPFKAQNMSNNSAVTFEGGEIGRAQYTQARAAGLEPEVAMNPILVKPESDHHSQLVILGQAAGQLKGNRFFARNQELRELAFAAFDDLKSRFGRVIVEGAGSLAEVNLRDKDFINLGLAQAKGIPVLLLADIDRGGVFAQIVGSLEVLSVEDRSRIKGILINRFRGDRELFADGVRWIEERTGLPVLGLLPYVPHLHLPAEDAVALESLDPPMPPSGPSIAVLQFPRISNFTDFEPLGRVAGLKLHFLRYPRDLSPYSMVILPGSKSVLADLAWARELGWDEKILAYHGQGGVLLGVCGGFQMLGQDILDPQAIESEQEEGYGLGLVPILTRFEKPKTLKRRKATVAGVEVEGYEIHQGQSLFLERQRPWLSTEDGPEGWRDGQIWGTYLHGLFDHPRFLSLFLQESIGFHWSPNPGADPIDHLAKALEPHLDMVRIIEILEGD</sequence>
<evidence type="ECO:0000256" key="4">
    <source>
        <dbReference type="ARBA" id="ARBA00022573"/>
    </source>
</evidence>
<evidence type="ECO:0000256" key="6">
    <source>
        <dbReference type="ARBA" id="ARBA00025166"/>
    </source>
</evidence>
<comment type="pathway">
    <text evidence="1 7">Cofactor biosynthesis; adenosylcobalamin biosynthesis.</text>
</comment>
<evidence type="ECO:0000259" key="9">
    <source>
        <dbReference type="Pfam" id="PF07685"/>
    </source>
</evidence>
<accession>A0A1F6H450</accession>
<dbReference type="InterPro" id="IPR011698">
    <property type="entry name" value="GATase_3"/>
</dbReference>
<keyword evidence="4 7" id="KW-0169">Cobalamin biosynthesis</keyword>
<dbReference type="InterPro" id="IPR004459">
    <property type="entry name" value="CobQ_synth"/>
</dbReference>
<evidence type="ECO:0000313" key="10">
    <source>
        <dbReference type="EMBL" id="OGH05126.1"/>
    </source>
</evidence>
<dbReference type="SUPFAM" id="SSF52317">
    <property type="entry name" value="Class I glutamine amidotransferase-like"/>
    <property type="match status" value="1"/>
</dbReference>
<dbReference type="InterPro" id="IPR027417">
    <property type="entry name" value="P-loop_NTPase"/>
</dbReference>
<dbReference type="PANTHER" id="PTHR21343">
    <property type="entry name" value="DETHIOBIOTIN SYNTHETASE"/>
    <property type="match status" value="1"/>
</dbReference>
<dbReference type="PANTHER" id="PTHR21343:SF1">
    <property type="entry name" value="COBYRIC ACID SYNTHASE"/>
    <property type="match status" value="1"/>
</dbReference>
<dbReference type="InterPro" id="IPR033949">
    <property type="entry name" value="CobQ_GATase1"/>
</dbReference>
<dbReference type="Gene3D" id="3.40.50.300">
    <property type="entry name" value="P-loop containing nucleotide triphosphate hydrolases"/>
    <property type="match status" value="1"/>
</dbReference>
<gene>
    <name evidence="7" type="primary">cobQ</name>
    <name evidence="10" type="ORF">A2557_08465</name>
</gene>
<dbReference type="GO" id="GO:0009236">
    <property type="term" value="P:cobalamin biosynthetic process"/>
    <property type="evidence" value="ECO:0007669"/>
    <property type="project" value="UniProtKB-UniRule"/>
</dbReference>
<dbReference type="EMBL" id="MFNF01000001">
    <property type="protein sequence ID" value="OGH05126.1"/>
    <property type="molecule type" value="Genomic_DNA"/>
</dbReference>
<feature type="domain" description="CobQ/CobB/MinD/ParA nucleotide binding" evidence="8">
    <location>
        <begin position="2"/>
        <end position="224"/>
    </location>
</feature>
<protein>
    <recommendedName>
        <fullName evidence="3 7">Cobyric acid synthase</fullName>
    </recommendedName>
</protein>
<evidence type="ECO:0000256" key="3">
    <source>
        <dbReference type="ARBA" id="ARBA00019833"/>
    </source>
</evidence>
<dbReference type="UniPathway" id="UPA00148"/>
<comment type="function">
    <text evidence="6 7">Catalyzes amidations at positions B, D, E, and G on adenosylcobyrinic A,C-diamide. NH(2) groups are provided by glutamine, and one molecule of ATP is hydrogenolyzed for each amidation.</text>
</comment>
<dbReference type="Pfam" id="PF07685">
    <property type="entry name" value="GATase_3"/>
    <property type="match status" value="1"/>
</dbReference>
<dbReference type="Proteomes" id="UP000177583">
    <property type="component" value="Unassembled WGS sequence"/>
</dbReference>
<dbReference type="NCBIfam" id="TIGR00313">
    <property type="entry name" value="cobQ"/>
    <property type="match status" value="1"/>
</dbReference>
<dbReference type="InterPro" id="IPR029062">
    <property type="entry name" value="Class_I_gatase-like"/>
</dbReference>